<dbReference type="Gene3D" id="3.10.450.50">
    <property type="match status" value="1"/>
</dbReference>
<dbReference type="PANTHER" id="PTHR10662:SF22">
    <property type="entry name" value="NUCLEAR RNA EXPORT FACTOR 1"/>
    <property type="match status" value="1"/>
</dbReference>
<evidence type="ECO:0000259" key="9">
    <source>
        <dbReference type="PROSITE" id="PS51281"/>
    </source>
</evidence>
<comment type="similarity">
    <text evidence="2">Belongs to the NXF family.</text>
</comment>
<feature type="domain" description="NTF2" evidence="8">
    <location>
        <begin position="300"/>
        <end position="445"/>
    </location>
</feature>
<dbReference type="InterPro" id="IPR030217">
    <property type="entry name" value="NXF_fam"/>
</dbReference>
<dbReference type="Gene3D" id="3.30.70.330">
    <property type="match status" value="1"/>
</dbReference>
<evidence type="ECO:0000256" key="3">
    <source>
        <dbReference type="ARBA" id="ARBA00022448"/>
    </source>
</evidence>
<dbReference type="InterPro" id="IPR005637">
    <property type="entry name" value="TAP_C_dom"/>
</dbReference>
<dbReference type="KEGG" id="tcz:108767615"/>
<reference evidence="10 11" key="1">
    <citation type="submission" date="2015-09" db="EMBL/GenBank/DDBJ databases">
        <title>Trachymyrmex cornetzi WGS genome.</title>
        <authorList>
            <person name="Nygaard S."/>
            <person name="Hu H."/>
            <person name="Boomsma J."/>
            <person name="Zhang G."/>
        </authorList>
    </citation>
    <scope>NUCLEOTIDE SEQUENCE [LARGE SCALE GENOMIC DNA]</scope>
    <source>
        <strain evidence="10">Tcor2-1</strain>
        <tissue evidence="10">Whole body</tissue>
    </source>
</reference>
<dbReference type="InterPro" id="IPR032675">
    <property type="entry name" value="LRR_dom_sf"/>
</dbReference>
<dbReference type="EMBL" id="KQ980854">
    <property type="protein sequence ID" value="KYN12160.1"/>
    <property type="molecule type" value="Genomic_DNA"/>
</dbReference>
<dbReference type="AlphaFoldDB" id="A0A151IWH9"/>
<dbReference type="Proteomes" id="UP000078492">
    <property type="component" value="Unassembled WGS sequence"/>
</dbReference>
<keyword evidence="6" id="KW-0509">mRNA transport</keyword>
<dbReference type="SUPFAM" id="SSF54427">
    <property type="entry name" value="NTF2-like"/>
    <property type="match status" value="1"/>
</dbReference>
<dbReference type="GO" id="GO:0005634">
    <property type="term" value="C:nucleus"/>
    <property type="evidence" value="ECO:0007669"/>
    <property type="project" value="UniProtKB-SubCell"/>
</dbReference>
<dbReference type="Pfam" id="PF03943">
    <property type="entry name" value="TAP_C"/>
    <property type="match status" value="1"/>
</dbReference>
<organism evidence="10 11">
    <name type="scientific">Trachymyrmex cornetzi</name>
    <dbReference type="NCBI Taxonomy" id="471704"/>
    <lineage>
        <taxon>Eukaryota</taxon>
        <taxon>Metazoa</taxon>
        <taxon>Ecdysozoa</taxon>
        <taxon>Arthropoda</taxon>
        <taxon>Hexapoda</taxon>
        <taxon>Insecta</taxon>
        <taxon>Pterygota</taxon>
        <taxon>Neoptera</taxon>
        <taxon>Endopterygota</taxon>
        <taxon>Hymenoptera</taxon>
        <taxon>Apocrita</taxon>
        <taxon>Aculeata</taxon>
        <taxon>Formicoidea</taxon>
        <taxon>Formicidae</taxon>
        <taxon>Myrmicinae</taxon>
        <taxon>Trachymyrmex</taxon>
    </lineage>
</organism>
<dbReference type="Pfam" id="PF24048">
    <property type="entry name" value="LRR_NXF1-5"/>
    <property type="match status" value="1"/>
</dbReference>
<dbReference type="Gene3D" id="3.80.10.10">
    <property type="entry name" value="Ribonuclease Inhibitor"/>
    <property type="match status" value="1"/>
</dbReference>
<dbReference type="Gene3D" id="1.10.8.10">
    <property type="entry name" value="DNA helicase RuvA subunit, C-terminal domain"/>
    <property type="match status" value="1"/>
</dbReference>
<dbReference type="SUPFAM" id="SSF54928">
    <property type="entry name" value="RNA-binding domain, RBD"/>
    <property type="match status" value="1"/>
</dbReference>
<dbReference type="GO" id="GO:0016973">
    <property type="term" value="P:poly(A)+ mRNA export from nucleus"/>
    <property type="evidence" value="ECO:0007669"/>
    <property type="project" value="TreeGrafter"/>
</dbReference>
<dbReference type="STRING" id="471704.A0A151IWH9"/>
<dbReference type="PANTHER" id="PTHR10662">
    <property type="entry name" value="NUCLEAR RNA EXPORT FACTOR"/>
    <property type="match status" value="1"/>
</dbReference>
<dbReference type="SUPFAM" id="SSF46934">
    <property type="entry name" value="UBA-like"/>
    <property type="match status" value="1"/>
</dbReference>
<keyword evidence="7" id="KW-0539">Nucleus</keyword>
<comment type="subcellular location">
    <subcellularLocation>
        <location evidence="1">Nucleus</location>
    </subcellularLocation>
</comment>
<keyword evidence="4" id="KW-0433">Leucine-rich repeat</keyword>
<feature type="domain" description="TAP-C" evidence="9">
    <location>
        <begin position="475"/>
        <end position="529"/>
    </location>
</feature>
<evidence type="ECO:0000259" key="8">
    <source>
        <dbReference type="PROSITE" id="PS50177"/>
    </source>
</evidence>
<dbReference type="SUPFAM" id="SSF52058">
    <property type="entry name" value="L domain-like"/>
    <property type="match status" value="1"/>
</dbReference>
<accession>A0A151IWH9</accession>
<evidence type="ECO:0000256" key="5">
    <source>
        <dbReference type="ARBA" id="ARBA00022737"/>
    </source>
</evidence>
<keyword evidence="3" id="KW-0813">Transport</keyword>
<dbReference type="InterPro" id="IPR032710">
    <property type="entry name" value="NTF2-like_dom_sf"/>
</dbReference>
<gene>
    <name evidence="10" type="ORF">ALC57_15652</name>
</gene>
<evidence type="ECO:0000256" key="1">
    <source>
        <dbReference type="ARBA" id="ARBA00004123"/>
    </source>
</evidence>
<dbReference type="InterPro" id="IPR001611">
    <property type="entry name" value="Leu-rich_rpt"/>
</dbReference>
<dbReference type="InterPro" id="IPR057125">
    <property type="entry name" value="NXF1/2/3/5-like_LRR"/>
</dbReference>
<dbReference type="InterPro" id="IPR035979">
    <property type="entry name" value="RBD_domain_sf"/>
</dbReference>
<sequence length="529" mass="60507">MQMKQEKVKLNTPPVIPVVMDTAIAIRIAMGAKMPHERTMMNRSDLWHKIKVLKGGQFDKDTVLKGILKAVEPNDLIPVKYQVCGEDAYFVARNCGPALEMLCKANMIIKNAKGVAIILVITLGFATIEDLKIHIQPILLTALTKRYNPNEKSLNLESFHTEPDVDKTIYCPLSQLRTSNHVLKLANTAIATFKHLNLQHNELFNISAIENSELTSIKYLDLRHNNLLNMNTLAPLKNLEIIKLWLDGNPLCENYSTAKQYVESAKRYCPHLKELDGVSIVENMPLIYKDYFPDDKTQHFVHTFVSHFFGLFDQLDRTVLRGLYHKDAVYSFSFAISHNIAQKTGLNQYTFNRNLLKKGPKKNTCIFFGQEDILAAFSKLPRSYHDKSSFTYDIMYDNDECIAFSVSGLFKKLSSGTNVLSFCRTFILIASSDNEYHILNDQYHVWAAPNNITPDKIIVKHVFENEMEPVCFSPGEKMVLITRIRQVTAMNKEWAETYLTAAQWDMRKTILDFMKDFKSSSIPDHAFVS</sequence>
<evidence type="ECO:0000313" key="11">
    <source>
        <dbReference type="Proteomes" id="UP000078492"/>
    </source>
</evidence>
<keyword evidence="11" id="KW-1185">Reference proteome</keyword>
<dbReference type="Pfam" id="PF22602">
    <property type="entry name" value="NXF_NTF2"/>
    <property type="match status" value="1"/>
</dbReference>
<dbReference type="SMART" id="SM00804">
    <property type="entry name" value="TAP_C"/>
    <property type="match status" value="1"/>
</dbReference>
<dbReference type="PROSITE" id="PS51281">
    <property type="entry name" value="TAP_C"/>
    <property type="match status" value="1"/>
</dbReference>
<name>A0A151IWH9_9HYME</name>
<evidence type="ECO:0000256" key="2">
    <source>
        <dbReference type="ARBA" id="ARBA00009285"/>
    </source>
</evidence>
<dbReference type="PROSITE" id="PS50177">
    <property type="entry name" value="NTF2_DOMAIN"/>
    <property type="match status" value="1"/>
</dbReference>
<dbReference type="PROSITE" id="PS51450">
    <property type="entry name" value="LRR"/>
    <property type="match status" value="1"/>
</dbReference>
<dbReference type="InterPro" id="IPR012677">
    <property type="entry name" value="Nucleotide-bd_a/b_plait_sf"/>
</dbReference>
<evidence type="ECO:0000256" key="6">
    <source>
        <dbReference type="ARBA" id="ARBA00022816"/>
    </source>
</evidence>
<protein>
    <submittedName>
        <fullName evidence="10">Nuclear RNA export factor 1</fullName>
    </submittedName>
</protein>
<keyword evidence="5" id="KW-0677">Repeat</keyword>
<evidence type="ECO:0000313" key="10">
    <source>
        <dbReference type="EMBL" id="KYN12160.1"/>
    </source>
</evidence>
<proteinExistence type="inferred from homology"/>
<dbReference type="GO" id="GO:0003723">
    <property type="term" value="F:RNA binding"/>
    <property type="evidence" value="ECO:0007669"/>
    <property type="project" value="TreeGrafter"/>
</dbReference>
<dbReference type="InterPro" id="IPR009060">
    <property type="entry name" value="UBA-like_sf"/>
</dbReference>
<evidence type="ECO:0000256" key="4">
    <source>
        <dbReference type="ARBA" id="ARBA00022614"/>
    </source>
</evidence>
<dbReference type="OrthoDB" id="25872at2759"/>
<dbReference type="InterPro" id="IPR018222">
    <property type="entry name" value="Nuclear_transport_factor_2_euk"/>
</dbReference>
<dbReference type="InterPro" id="IPR002075">
    <property type="entry name" value="NTF2_dom"/>
</dbReference>
<evidence type="ECO:0000256" key="7">
    <source>
        <dbReference type="ARBA" id="ARBA00023242"/>
    </source>
</evidence>